<name>A0A8C0XC75_CASCN</name>
<dbReference type="AlphaFoldDB" id="A0A8C0XC75"/>
<organism evidence="2">
    <name type="scientific">Castor canadensis</name>
    <name type="common">American beaver</name>
    <dbReference type="NCBI Taxonomy" id="51338"/>
    <lineage>
        <taxon>Eukaryota</taxon>
        <taxon>Metazoa</taxon>
        <taxon>Chordata</taxon>
        <taxon>Craniata</taxon>
        <taxon>Vertebrata</taxon>
        <taxon>Euteleostomi</taxon>
        <taxon>Mammalia</taxon>
        <taxon>Eutheria</taxon>
        <taxon>Euarchontoglires</taxon>
        <taxon>Glires</taxon>
        <taxon>Rodentia</taxon>
        <taxon>Castorimorpha</taxon>
        <taxon>Castoridae</taxon>
        <taxon>Castor</taxon>
    </lineage>
</organism>
<evidence type="ECO:0000256" key="1">
    <source>
        <dbReference type="SAM" id="Phobius"/>
    </source>
</evidence>
<accession>A0A8C0XC75</accession>
<dbReference type="Ensembl" id="ENSCCNT00000032021.1">
    <property type="protein sequence ID" value="ENSCCNP00000025163.1"/>
    <property type="gene ID" value="ENSCCNG00000024563.1"/>
</dbReference>
<keyword evidence="1" id="KW-1133">Transmembrane helix</keyword>
<evidence type="ECO:0008006" key="3">
    <source>
        <dbReference type="Google" id="ProtNLM"/>
    </source>
</evidence>
<evidence type="ECO:0000313" key="2">
    <source>
        <dbReference type="Ensembl" id="ENSCCNP00000025163.1"/>
    </source>
</evidence>
<sequence length="160" mass="17619">MKMPTALAVMLAVASTGIFFAFILTAKELLWGKTGKSHVTSIVEASRLMVDNAFYSTMKRNLKRREVASPAELLSFSKLPEPTSRAMSRAAEILETSIQTMKNKQSRHPTDVLSEELLNLIANLSGCLPHMLPPKCPDTCLANKYRHITGACNNRAQTAL</sequence>
<reference evidence="2" key="1">
    <citation type="submission" date="2023-09" db="UniProtKB">
        <authorList>
            <consortium name="Ensembl"/>
        </authorList>
    </citation>
    <scope>IDENTIFICATION</scope>
</reference>
<keyword evidence="1" id="KW-0812">Transmembrane</keyword>
<protein>
    <recommendedName>
        <fullName evidence="3">Thyroid peroxidase</fullName>
    </recommendedName>
</protein>
<proteinExistence type="predicted"/>
<feature type="transmembrane region" description="Helical" evidence="1">
    <location>
        <begin position="6"/>
        <end position="26"/>
    </location>
</feature>
<keyword evidence="1" id="KW-0472">Membrane</keyword>